<dbReference type="PANTHER" id="PTHR30137">
    <property type="entry name" value="LUCIFERASE-LIKE MONOOXYGENASE"/>
    <property type="match status" value="1"/>
</dbReference>
<comment type="similarity">
    <text evidence="1">To bacterial alkanal monooxygenase alpha and beta chains.</text>
</comment>
<dbReference type="EMBL" id="CP022123">
    <property type="protein sequence ID" value="ASG29532.1"/>
    <property type="molecule type" value="Genomic_DNA"/>
</dbReference>
<evidence type="ECO:0000313" key="3">
    <source>
        <dbReference type="EMBL" id="ASG29532.1"/>
    </source>
</evidence>
<dbReference type="Pfam" id="PF00296">
    <property type="entry name" value="Bac_luciferase"/>
    <property type="match status" value="1"/>
</dbReference>
<dbReference type="AlphaFoldDB" id="A0A241Q3Y9"/>
<organism evidence="3 4">
    <name type="scientific">Fusobacterium nucleatum subsp. polymorphum</name>
    <name type="common">Fusobacterium polymorphum</name>
    <dbReference type="NCBI Taxonomy" id="76857"/>
    <lineage>
        <taxon>Bacteria</taxon>
        <taxon>Fusobacteriati</taxon>
        <taxon>Fusobacteriota</taxon>
        <taxon>Fusobacteriia</taxon>
        <taxon>Fusobacteriales</taxon>
        <taxon>Fusobacteriaceae</taxon>
        <taxon>Fusobacterium</taxon>
    </lineage>
</organism>
<feature type="domain" description="Luciferase-like" evidence="2">
    <location>
        <begin position="20"/>
        <end position="243"/>
    </location>
</feature>
<evidence type="ECO:0000256" key="1">
    <source>
        <dbReference type="ARBA" id="ARBA00007789"/>
    </source>
</evidence>
<evidence type="ECO:0000259" key="2">
    <source>
        <dbReference type="Pfam" id="PF00296"/>
    </source>
</evidence>
<protein>
    <submittedName>
        <fullName evidence="3">LLM class flavin-dependent oxidoreductase</fullName>
    </submittedName>
</protein>
<proteinExistence type="predicted"/>
<accession>A0A241Q3Y9</accession>
<dbReference type="InterPro" id="IPR011251">
    <property type="entry name" value="Luciferase-like_dom"/>
</dbReference>
<dbReference type="GO" id="GO:0016705">
    <property type="term" value="F:oxidoreductase activity, acting on paired donors, with incorporation or reduction of molecular oxygen"/>
    <property type="evidence" value="ECO:0007669"/>
    <property type="project" value="InterPro"/>
</dbReference>
<dbReference type="RefSeq" id="WP_088765525.1">
    <property type="nucleotide sequence ID" value="NZ_CP022123.1"/>
</dbReference>
<dbReference type="InterPro" id="IPR050766">
    <property type="entry name" value="Bact_Lucif_Oxidored"/>
</dbReference>
<dbReference type="InterPro" id="IPR036661">
    <property type="entry name" value="Luciferase-like_sf"/>
</dbReference>
<dbReference type="GO" id="GO:0005829">
    <property type="term" value="C:cytosol"/>
    <property type="evidence" value="ECO:0007669"/>
    <property type="project" value="TreeGrafter"/>
</dbReference>
<name>A0A241Q3Y9_FUSNP</name>
<dbReference type="InterPro" id="IPR019949">
    <property type="entry name" value="CmoO-like"/>
</dbReference>
<sequence>MENKKVKVSALNLVPQFQGETTIDAINRAVELGKILENLDYHRYWVAEHHNFRGVVSSATALLIQHILSNTKRIKVGAGGVMLPNHSPLQVAETYGTLETLYPHRVDLGVGRAPGTDGETARLIYRQHYADIHHFMTDILQLERYFGSEEEQGTVIANPGINTNVPIIILGSSTSSAYIAAELGLPYSFATHFAPAMCEEALEIYKKHFKPSKYLKEPYFILGVLAHGADTDEEAQKLYTVAQQGSIRILRDEKGLYPLADENFEENLNLSSAEKIFLKSRMGINLMGAKETMAKTWKEIKKKFNPDEIIAVSYMPKIEQLEKSYKILKEVIEDNKEEKL</sequence>
<gene>
    <name evidence="3" type="ORF">CBG61_12055</name>
</gene>
<dbReference type="Proteomes" id="UP000197638">
    <property type="component" value="Chromosome"/>
</dbReference>
<reference evidence="3 4" key="1">
    <citation type="submission" date="2017-06" db="EMBL/GenBank/DDBJ databases">
        <title>Genome sequencing of Fusobacterium nucleatum subsp. polymorphum KCOM 1275 (=ChDC F310).</title>
        <authorList>
            <person name="Kook J.-K."/>
            <person name="Park S.-N."/>
            <person name="Lim Y.K."/>
            <person name="Roh H."/>
        </authorList>
    </citation>
    <scope>NUCLEOTIDE SEQUENCE [LARGE SCALE GENOMIC DNA]</scope>
    <source>
        <strain evidence="3 4">KCOM 1275</strain>
    </source>
</reference>
<dbReference type="Gene3D" id="3.20.20.30">
    <property type="entry name" value="Luciferase-like domain"/>
    <property type="match status" value="1"/>
</dbReference>
<dbReference type="NCBIfam" id="TIGR03558">
    <property type="entry name" value="oxido_grp_1"/>
    <property type="match status" value="1"/>
</dbReference>
<dbReference type="PANTHER" id="PTHR30137:SF6">
    <property type="entry name" value="LUCIFERASE-LIKE MONOOXYGENASE"/>
    <property type="match status" value="1"/>
</dbReference>
<evidence type="ECO:0000313" key="4">
    <source>
        <dbReference type="Proteomes" id="UP000197638"/>
    </source>
</evidence>
<dbReference type="SUPFAM" id="SSF51679">
    <property type="entry name" value="Bacterial luciferase-like"/>
    <property type="match status" value="1"/>
</dbReference>